<reference evidence="16 17" key="1">
    <citation type="submission" date="2019-06" db="EMBL/GenBank/DDBJ databases">
        <title>Wine fermentation using esterase from Monascus purpureus.</title>
        <authorList>
            <person name="Geng C."/>
            <person name="Zhang Y."/>
        </authorList>
    </citation>
    <scope>NUCLEOTIDE SEQUENCE [LARGE SCALE GENOMIC DNA]</scope>
    <source>
        <strain evidence="16">HQ1</strain>
    </source>
</reference>
<dbReference type="GO" id="GO:0006798">
    <property type="term" value="P:polyphosphate catabolic process"/>
    <property type="evidence" value="ECO:0007669"/>
    <property type="project" value="TreeGrafter"/>
</dbReference>
<name>A0A507QNJ3_MONPU</name>
<feature type="compositionally biased region" description="Basic and acidic residues" evidence="13">
    <location>
        <begin position="632"/>
        <end position="652"/>
    </location>
</feature>
<keyword evidence="17" id="KW-1185">Reference proteome</keyword>
<feature type="region of interest" description="Disordered" evidence="13">
    <location>
        <begin position="614"/>
        <end position="679"/>
    </location>
</feature>
<evidence type="ECO:0000256" key="1">
    <source>
        <dbReference type="ARBA" id="ARBA00004576"/>
    </source>
</evidence>
<dbReference type="GO" id="GO:0000298">
    <property type="term" value="F:endopolyphosphatase activity"/>
    <property type="evidence" value="ECO:0007669"/>
    <property type="project" value="UniProtKB-EC"/>
</dbReference>
<keyword evidence="11" id="KW-0325">Glycoprotein</keyword>
<dbReference type="OrthoDB" id="348678at2759"/>
<dbReference type="InterPro" id="IPR041805">
    <property type="entry name" value="ASMase/PPN1_MPP"/>
</dbReference>
<proteinExistence type="inferred from homology"/>
<evidence type="ECO:0000256" key="11">
    <source>
        <dbReference type="ARBA" id="ARBA00023180"/>
    </source>
</evidence>
<feature type="domain" description="Calcineurin-like phosphoesterase" evidence="15">
    <location>
        <begin position="57"/>
        <end position="302"/>
    </location>
</feature>
<evidence type="ECO:0000256" key="7">
    <source>
        <dbReference type="ARBA" id="ARBA00022801"/>
    </source>
</evidence>
<dbReference type="InterPro" id="IPR029052">
    <property type="entry name" value="Metallo-depent_PP-like"/>
</dbReference>
<feature type="compositionally biased region" description="Basic and acidic residues" evidence="13">
    <location>
        <begin position="487"/>
        <end position="500"/>
    </location>
</feature>
<evidence type="ECO:0000256" key="3">
    <source>
        <dbReference type="ARBA" id="ARBA00012459"/>
    </source>
</evidence>
<dbReference type="Proteomes" id="UP000319663">
    <property type="component" value="Unassembled WGS sequence"/>
</dbReference>
<dbReference type="GO" id="GO:0004309">
    <property type="term" value="F:exopolyphosphatase activity"/>
    <property type="evidence" value="ECO:0007669"/>
    <property type="project" value="TreeGrafter"/>
</dbReference>
<evidence type="ECO:0000256" key="4">
    <source>
        <dbReference type="ARBA" id="ARBA00014458"/>
    </source>
</evidence>
<sequence>MLWLWFLRGLLLPITGAFAVPVKEQRPLGNNDFLESKPNLHNVGDHIESHFSGLTGRFLHITDLHPDSHYKLGSTTDSACHRGKGPSGYYGLAGSDCDAPFSLINETFRWVDENLRDNIDFVVWTGDSARHDNDEKIPRTVAEIASLNEFVAGKFVDVFDKQRRRSPSIPVVPTIGNNDIMPHNILKAGPNEWTKKFLDIWKKFIPEEQRHTFIQGGWFTSEVIPGKLVVISLNTMYFYDSNHAVDGCESPSEPGYEQMDWLRVQLQLLRERKMKAILIGHVPPARSGSKRNWEESCWQKYALWKYQYRDIIVGSLYGHMNIDHFMMQDSHKIKIADLDLDNAFSDDDEQSSKELSARSQSTYLASLREQWSKLPSPPCDPLFDDDSVGDWSATDPTTDDGNHSPDAQKSKKKRRFLKKIGGPWAERYSVSLVAPSVVPNFYPTLRVVEYNITGLQSSAIRADTLVDLKWSRELHSRQVEDSNTESYIERKPSLGEEADKKKKNKDNKKKKPRFKVPRPPSSTAPPGPAYSNQPLTWLSYTQYYANITKINDKIANLGELSANEKGYGHDNAHYPLEFEVEYDTKVDDVYRLQDLTVRNFFRLASWIAKEDPETKNMGSLSSSFCDYSDSPSTERDQSLEGNRRLDDDIHNGDDDDNDVHEQKKGGRKNKKKKKKKKKKNRVWIKFLERAFVGFLDANEIDDQLDQ</sequence>
<evidence type="ECO:0000256" key="10">
    <source>
        <dbReference type="ARBA" id="ARBA00023136"/>
    </source>
</evidence>
<organism evidence="16 17">
    <name type="scientific">Monascus purpureus</name>
    <name type="common">Red mold</name>
    <name type="synonym">Monascus anka</name>
    <dbReference type="NCBI Taxonomy" id="5098"/>
    <lineage>
        <taxon>Eukaryota</taxon>
        <taxon>Fungi</taxon>
        <taxon>Dikarya</taxon>
        <taxon>Ascomycota</taxon>
        <taxon>Pezizomycotina</taxon>
        <taxon>Eurotiomycetes</taxon>
        <taxon>Eurotiomycetidae</taxon>
        <taxon>Eurotiales</taxon>
        <taxon>Aspergillaceae</taxon>
        <taxon>Monascus</taxon>
    </lineage>
</organism>
<accession>A0A507QNJ3</accession>
<feature type="compositionally biased region" description="Basic and acidic residues" evidence="13">
    <location>
        <begin position="400"/>
        <end position="409"/>
    </location>
</feature>
<dbReference type="GO" id="GO:0000324">
    <property type="term" value="C:fungal-type vacuole"/>
    <property type="evidence" value="ECO:0007669"/>
    <property type="project" value="TreeGrafter"/>
</dbReference>
<feature type="compositionally biased region" description="Basic residues" evidence="13">
    <location>
        <begin position="501"/>
        <end position="516"/>
    </location>
</feature>
<keyword evidence="8" id="KW-0735">Signal-anchor</keyword>
<dbReference type="GO" id="GO:0005774">
    <property type="term" value="C:vacuolar membrane"/>
    <property type="evidence" value="ECO:0007669"/>
    <property type="project" value="UniProtKB-SubCell"/>
</dbReference>
<dbReference type="GO" id="GO:0008081">
    <property type="term" value="F:phosphoric diester hydrolase activity"/>
    <property type="evidence" value="ECO:0007669"/>
    <property type="project" value="TreeGrafter"/>
</dbReference>
<gene>
    <name evidence="16" type="primary">PPN1</name>
    <name evidence="16" type="ORF">MPDQ_003138</name>
</gene>
<keyword evidence="7 12" id="KW-0378">Hydrolase</keyword>
<feature type="compositionally biased region" description="Low complexity" evidence="13">
    <location>
        <begin position="619"/>
        <end position="631"/>
    </location>
</feature>
<dbReference type="InterPro" id="IPR012358">
    <property type="entry name" value="EndopolyPtase_N1"/>
</dbReference>
<dbReference type="SUPFAM" id="SSF56300">
    <property type="entry name" value="Metallo-dependent phosphatases"/>
    <property type="match status" value="1"/>
</dbReference>
<evidence type="ECO:0000256" key="2">
    <source>
        <dbReference type="ARBA" id="ARBA00010399"/>
    </source>
</evidence>
<dbReference type="STRING" id="5098.A0A507QNJ3"/>
<feature type="region of interest" description="Disordered" evidence="13">
    <location>
        <begin position="385"/>
        <end position="414"/>
    </location>
</feature>
<evidence type="ECO:0000313" key="17">
    <source>
        <dbReference type="Proteomes" id="UP000319663"/>
    </source>
</evidence>
<keyword evidence="9" id="KW-1133">Transmembrane helix</keyword>
<feature type="compositionally biased region" description="Basic residues" evidence="13">
    <location>
        <begin position="665"/>
        <end position="679"/>
    </location>
</feature>
<keyword evidence="5 12" id="KW-0926">Vacuole</keyword>
<evidence type="ECO:0000256" key="12">
    <source>
        <dbReference type="PIRNR" id="PIRNR027093"/>
    </source>
</evidence>
<evidence type="ECO:0000313" key="16">
    <source>
        <dbReference type="EMBL" id="TQB68652.1"/>
    </source>
</evidence>
<comment type="caution">
    <text evidence="16">The sequence shown here is derived from an EMBL/GenBank/DDBJ whole genome shotgun (WGS) entry which is preliminary data.</text>
</comment>
<feature type="region of interest" description="Disordered" evidence="13">
    <location>
        <begin position="479"/>
        <end position="531"/>
    </location>
</feature>
<dbReference type="Pfam" id="PF00149">
    <property type="entry name" value="Metallophos"/>
    <property type="match status" value="1"/>
</dbReference>
<feature type="signal peptide" evidence="14">
    <location>
        <begin position="1"/>
        <end position="19"/>
    </location>
</feature>
<comment type="subcellular location">
    <subcellularLocation>
        <location evidence="1">Vacuole membrane</location>
        <topology evidence="1">Single-pass type II membrane protein</topology>
    </subcellularLocation>
</comment>
<keyword evidence="14" id="KW-0732">Signal</keyword>
<feature type="chain" id="PRO_5021467060" description="Endopolyphosphatase" evidence="14">
    <location>
        <begin position="20"/>
        <end position="706"/>
    </location>
</feature>
<dbReference type="EMBL" id="VIFY01000200">
    <property type="protein sequence ID" value="TQB68652.1"/>
    <property type="molecule type" value="Genomic_DNA"/>
</dbReference>
<dbReference type="PIRSF" id="PIRSF027093">
    <property type="entry name" value="EndopolyPtase_N1"/>
    <property type="match status" value="1"/>
</dbReference>
<dbReference type="CDD" id="cd00842">
    <property type="entry name" value="MPP_ASMase"/>
    <property type="match status" value="1"/>
</dbReference>
<dbReference type="PANTHER" id="PTHR10340:SF55">
    <property type="entry name" value="ENDOPOLYPHOSPHATASE"/>
    <property type="match status" value="1"/>
</dbReference>
<dbReference type="InterPro" id="IPR004843">
    <property type="entry name" value="Calcineurin-like_PHP"/>
</dbReference>
<keyword evidence="10 12" id="KW-0472">Membrane</keyword>
<protein>
    <recommendedName>
        <fullName evidence="4 12">Endopolyphosphatase</fullName>
        <ecNumber evidence="3 12">3.6.1.10</ecNumber>
    </recommendedName>
</protein>
<evidence type="ECO:0000256" key="5">
    <source>
        <dbReference type="ARBA" id="ARBA00022554"/>
    </source>
</evidence>
<evidence type="ECO:0000256" key="13">
    <source>
        <dbReference type="SAM" id="MobiDB-lite"/>
    </source>
</evidence>
<comment type="catalytic activity">
    <reaction evidence="12">
        <text>[phosphate](n+1) + n H2O = (n+1) phosphate + n H(+)</text>
        <dbReference type="Rhea" id="RHEA:22452"/>
        <dbReference type="Rhea" id="RHEA-COMP:14280"/>
        <dbReference type="ChEBI" id="CHEBI:15377"/>
        <dbReference type="ChEBI" id="CHEBI:15378"/>
        <dbReference type="ChEBI" id="CHEBI:16838"/>
        <dbReference type="ChEBI" id="CHEBI:43474"/>
        <dbReference type="EC" id="3.6.1.10"/>
    </reaction>
</comment>
<dbReference type="PANTHER" id="PTHR10340">
    <property type="entry name" value="SPHINGOMYELIN PHOSPHODIESTERASE"/>
    <property type="match status" value="1"/>
</dbReference>
<evidence type="ECO:0000256" key="8">
    <source>
        <dbReference type="ARBA" id="ARBA00022968"/>
    </source>
</evidence>
<dbReference type="Gene3D" id="3.60.21.10">
    <property type="match status" value="1"/>
</dbReference>
<evidence type="ECO:0000256" key="14">
    <source>
        <dbReference type="SAM" id="SignalP"/>
    </source>
</evidence>
<keyword evidence="6" id="KW-0812">Transmembrane</keyword>
<dbReference type="AlphaFoldDB" id="A0A507QNJ3"/>
<dbReference type="FunFam" id="3.60.21.10:FF:000082">
    <property type="entry name" value="Endopolyphosphatase"/>
    <property type="match status" value="1"/>
</dbReference>
<comment type="function">
    <text evidence="12">Catalyzes the hydrolysis of inorganic polyphosphate (polyP) chains of many hundreds of phosphate residues into shorter lengths.</text>
</comment>
<evidence type="ECO:0000259" key="15">
    <source>
        <dbReference type="Pfam" id="PF00149"/>
    </source>
</evidence>
<evidence type="ECO:0000256" key="6">
    <source>
        <dbReference type="ARBA" id="ARBA00022692"/>
    </source>
</evidence>
<feature type="compositionally biased region" description="Pro residues" evidence="13">
    <location>
        <begin position="517"/>
        <end position="528"/>
    </location>
</feature>
<evidence type="ECO:0000256" key="9">
    <source>
        <dbReference type="ARBA" id="ARBA00022989"/>
    </source>
</evidence>
<dbReference type="EC" id="3.6.1.10" evidence="3 12"/>
<comment type="similarity">
    <text evidence="2">Belongs to the endopolyphosphatase PPN1 family.</text>
</comment>